<dbReference type="EMBL" id="CP056068">
    <property type="protein sequence ID" value="UKJ90134.2"/>
    <property type="molecule type" value="Genomic_DNA"/>
</dbReference>
<feature type="transmembrane region" description="Helical" evidence="1">
    <location>
        <begin position="130"/>
        <end position="147"/>
    </location>
</feature>
<reference evidence="2" key="1">
    <citation type="submission" date="2022-07" db="EMBL/GenBank/DDBJ databases">
        <title>Evaluation of T. orientalis genome assembly methods using nanopore sequencing and analysis of variation between genomes.</title>
        <authorList>
            <person name="Yam J."/>
            <person name="Micallef M.L."/>
            <person name="Liu M."/>
            <person name="Djordjevic S.P."/>
            <person name="Bogema D.R."/>
            <person name="Jenkins C."/>
        </authorList>
    </citation>
    <scope>NUCLEOTIDE SEQUENCE</scope>
    <source>
        <strain evidence="2">Fish Creek</strain>
    </source>
</reference>
<keyword evidence="1" id="KW-1133">Transmembrane helix</keyword>
<accession>A0A976M7W8</accession>
<keyword evidence="1" id="KW-0812">Transmembrane</keyword>
<feature type="transmembrane region" description="Helical" evidence="1">
    <location>
        <begin position="286"/>
        <end position="304"/>
    </location>
</feature>
<sequence length="309" mass="34915">MLKSHLISAGLSFSNYIQGAILEEPRSDFTTQDRFDSKKDEPQDNKPPNLLKSIFDLGRPYFRLDCSELNNNIKCLVVPFKKVRQLVPDLYIPSVSASTFMIASSVLLCIKSKGKMAFGDALSKTLTKFVLVNLSEICFLSCLLYFISYSGTPRANEANVQQFNPQPSPIDLSQAYGSFNNYSQAFQTPGGFQATANPQNFGTPQVNMQMNANRTQTSDRIRFRLPDVLFVIGYKYVLVNYFLLITTVLPFSINTAVNMVYVGVCTLFFSMRSIKSLRSLQSSRSSPLLFIFPVFQPLFFYILLPSRKF</sequence>
<organism evidence="2 3">
    <name type="scientific">Theileria orientalis</name>
    <dbReference type="NCBI Taxonomy" id="68886"/>
    <lineage>
        <taxon>Eukaryota</taxon>
        <taxon>Sar</taxon>
        <taxon>Alveolata</taxon>
        <taxon>Apicomplexa</taxon>
        <taxon>Aconoidasida</taxon>
        <taxon>Piroplasmida</taxon>
        <taxon>Theileriidae</taxon>
        <taxon>Theileria</taxon>
    </lineage>
</organism>
<evidence type="ECO:0000313" key="3">
    <source>
        <dbReference type="Proteomes" id="UP000244803"/>
    </source>
</evidence>
<feature type="transmembrane region" description="Helical" evidence="1">
    <location>
        <begin position="90"/>
        <end position="110"/>
    </location>
</feature>
<keyword evidence="1" id="KW-0472">Membrane</keyword>
<evidence type="ECO:0000313" key="2">
    <source>
        <dbReference type="EMBL" id="UKJ90134.2"/>
    </source>
</evidence>
<dbReference type="Proteomes" id="UP000244803">
    <property type="component" value="Chromosome 2"/>
</dbReference>
<dbReference type="OrthoDB" id="337750at2759"/>
<protein>
    <submittedName>
        <fullName evidence="2">Integral membrane protein</fullName>
    </submittedName>
</protein>
<name>A0A976M7W8_THEOR</name>
<gene>
    <name evidence="2" type="ORF">MACJ_001064</name>
</gene>
<dbReference type="AlphaFoldDB" id="A0A976M7W8"/>
<evidence type="ECO:0000256" key="1">
    <source>
        <dbReference type="SAM" id="Phobius"/>
    </source>
</evidence>
<proteinExistence type="predicted"/>